<comment type="caution">
    <text evidence="1">The sequence shown here is derived from an EMBL/GenBank/DDBJ whole genome shotgun (WGS) entry which is preliminary data.</text>
</comment>
<accession>A0A5C6AZZ3</accession>
<evidence type="ECO:0000313" key="2">
    <source>
        <dbReference type="Proteomes" id="UP000320176"/>
    </source>
</evidence>
<protein>
    <submittedName>
        <fullName evidence="1">Uncharacterized protein</fullName>
    </submittedName>
</protein>
<keyword evidence="2" id="KW-1185">Reference proteome</keyword>
<dbReference type="AlphaFoldDB" id="A0A5C6AZZ3"/>
<sequence>MKNVAENDSSRAVPAGNLLPVIFYQIVIDQLNRLTFVMNTTVLEEKVTGWMPSKNAFINGIRSGLIQPDDQCLSW</sequence>
<dbReference type="EMBL" id="SJPN01000003">
    <property type="protein sequence ID" value="TWU05087.1"/>
    <property type="molecule type" value="Genomic_DNA"/>
</dbReference>
<reference evidence="1 2" key="1">
    <citation type="submission" date="2019-02" db="EMBL/GenBank/DDBJ databases">
        <title>Deep-cultivation of Planctomycetes and their phenomic and genomic characterization uncovers novel biology.</title>
        <authorList>
            <person name="Wiegand S."/>
            <person name="Jogler M."/>
            <person name="Boedeker C."/>
            <person name="Pinto D."/>
            <person name="Vollmers J."/>
            <person name="Rivas-Marin E."/>
            <person name="Kohn T."/>
            <person name="Peeters S.H."/>
            <person name="Heuer A."/>
            <person name="Rast P."/>
            <person name="Oberbeckmann S."/>
            <person name="Bunk B."/>
            <person name="Jeske O."/>
            <person name="Meyerdierks A."/>
            <person name="Storesund J.E."/>
            <person name="Kallscheuer N."/>
            <person name="Luecker S."/>
            <person name="Lage O.M."/>
            <person name="Pohl T."/>
            <person name="Merkel B.J."/>
            <person name="Hornburger P."/>
            <person name="Mueller R.-W."/>
            <person name="Bruemmer F."/>
            <person name="Labrenz M."/>
            <person name="Spormann A.M."/>
            <person name="Op Den Camp H."/>
            <person name="Overmann J."/>
            <person name="Amann R."/>
            <person name="Jetten M.S.M."/>
            <person name="Mascher T."/>
            <person name="Medema M.H."/>
            <person name="Devos D.P."/>
            <person name="Kaster A.-K."/>
            <person name="Ovreas L."/>
            <person name="Rohde M."/>
            <person name="Galperin M.Y."/>
            <person name="Jogler C."/>
        </authorList>
    </citation>
    <scope>NUCLEOTIDE SEQUENCE [LARGE SCALE GENOMIC DNA]</scope>
    <source>
        <strain evidence="1 2">Pla52n</strain>
    </source>
</reference>
<dbReference type="Proteomes" id="UP000320176">
    <property type="component" value="Unassembled WGS sequence"/>
</dbReference>
<name>A0A5C6AZZ3_9BACT</name>
<evidence type="ECO:0000313" key="1">
    <source>
        <dbReference type="EMBL" id="TWU05087.1"/>
    </source>
</evidence>
<proteinExistence type="predicted"/>
<gene>
    <name evidence="1" type="ORF">Pla52n_31330</name>
</gene>
<organism evidence="1 2">
    <name type="scientific">Stieleria varia</name>
    <dbReference type="NCBI Taxonomy" id="2528005"/>
    <lineage>
        <taxon>Bacteria</taxon>
        <taxon>Pseudomonadati</taxon>
        <taxon>Planctomycetota</taxon>
        <taxon>Planctomycetia</taxon>
        <taxon>Pirellulales</taxon>
        <taxon>Pirellulaceae</taxon>
        <taxon>Stieleria</taxon>
    </lineage>
</organism>